<evidence type="ECO:0000256" key="2">
    <source>
        <dbReference type="ARBA" id="ARBA00009819"/>
    </source>
</evidence>
<dbReference type="GO" id="GO:0070069">
    <property type="term" value="C:cytochrome complex"/>
    <property type="evidence" value="ECO:0007669"/>
    <property type="project" value="UniProtKB-UniRule"/>
</dbReference>
<proteinExistence type="inferred from homology"/>
<dbReference type="GO" id="GO:0009055">
    <property type="term" value="F:electron transfer activity"/>
    <property type="evidence" value="ECO:0007669"/>
    <property type="project" value="UniProtKB-UniRule"/>
</dbReference>
<dbReference type="EMBL" id="CP000627">
    <property type="protein sequence ID" value="ABQ20474.1"/>
    <property type="molecule type" value="Genomic_DNA"/>
</dbReference>
<reference evidence="14 15" key="1">
    <citation type="submission" date="2007-03" db="EMBL/GenBank/DDBJ databases">
        <authorList>
            <person name="Heidelberg J."/>
        </authorList>
    </citation>
    <scope>NUCLEOTIDE SEQUENCE [LARGE SCALE GENOMIC DNA]</scope>
    <source>
        <strain evidence="15">ATCC 39541 / Classical Ogawa 395 / O395</strain>
    </source>
</reference>
<dbReference type="InterPro" id="IPR002585">
    <property type="entry name" value="Cyt-d_ubiquinol_oxidase_su_1"/>
</dbReference>
<keyword evidence="10 13" id="KW-1133">Transmembrane helix</keyword>
<evidence type="ECO:0000256" key="7">
    <source>
        <dbReference type="ARBA" id="ARBA00022692"/>
    </source>
</evidence>
<keyword evidence="6 13" id="KW-0349">Heme</keyword>
<evidence type="ECO:0000256" key="10">
    <source>
        <dbReference type="ARBA" id="ARBA00022989"/>
    </source>
</evidence>
<evidence type="ECO:0000256" key="4">
    <source>
        <dbReference type="ARBA" id="ARBA00022475"/>
    </source>
</evidence>
<dbReference type="eggNOG" id="COG1271">
    <property type="taxonomic scope" value="Bacteria"/>
</dbReference>
<comment type="subcellular location">
    <subcellularLocation>
        <location evidence="1">Cell inner membrane</location>
        <topology evidence="1">Multi-pass membrane protein</topology>
    </subcellularLocation>
</comment>
<gene>
    <name evidence="14" type="primary">cydA-1</name>
    <name evidence="14" type="ordered locus">VC0395_A1435</name>
</gene>
<evidence type="ECO:0000256" key="13">
    <source>
        <dbReference type="PIRNR" id="PIRNR006446"/>
    </source>
</evidence>
<evidence type="ECO:0000256" key="12">
    <source>
        <dbReference type="ARBA" id="ARBA00023136"/>
    </source>
</evidence>
<dbReference type="EC" id="1.10.3.-" evidence="14"/>
<evidence type="ECO:0000256" key="9">
    <source>
        <dbReference type="ARBA" id="ARBA00022982"/>
    </source>
</evidence>
<keyword evidence="3 13" id="KW-0813">Transport</keyword>
<keyword evidence="12 13" id="KW-0472">Membrane</keyword>
<evidence type="ECO:0000256" key="11">
    <source>
        <dbReference type="ARBA" id="ARBA00023004"/>
    </source>
</evidence>
<keyword evidence="5" id="KW-0997">Cell inner membrane</keyword>
<feature type="transmembrane region" description="Helical" evidence="13">
    <location>
        <begin position="29"/>
        <end position="55"/>
    </location>
</feature>
<comment type="similarity">
    <text evidence="2 13">Belongs to the cytochrome ubiquinol oxidase subunit 1 family.</text>
</comment>
<evidence type="ECO:0000313" key="14">
    <source>
        <dbReference type="EMBL" id="ABQ20474.1"/>
    </source>
</evidence>
<dbReference type="PATRIC" id="fig|345073.21.peg.1891"/>
<keyword evidence="9 13" id="KW-0249">Electron transport</keyword>
<dbReference type="GO" id="GO:0016682">
    <property type="term" value="F:oxidoreductase activity, acting on diphenols and related substances as donors, oxygen as acceptor"/>
    <property type="evidence" value="ECO:0007669"/>
    <property type="project" value="TreeGrafter"/>
</dbReference>
<dbReference type="AlphaFoldDB" id="A0A0H3AIZ2"/>
<dbReference type="GO" id="GO:0005886">
    <property type="term" value="C:plasma membrane"/>
    <property type="evidence" value="ECO:0007669"/>
    <property type="project" value="UniProtKB-SubCell"/>
</dbReference>
<dbReference type="PANTHER" id="PTHR30365">
    <property type="entry name" value="CYTOCHROME D UBIQUINOL OXIDASE"/>
    <property type="match status" value="1"/>
</dbReference>
<feature type="transmembrane region" description="Helical" evidence="13">
    <location>
        <begin position="104"/>
        <end position="129"/>
    </location>
</feature>
<feature type="transmembrane region" description="Helical" evidence="13">
    <location>
        <begin position="484"/>
        <end position="507"/>
    </location>
</feature>
<dbReference type="NCBIfam" id="NF011677">
    <property type="entry name" value="PRK15097.1"/>
    <property type="match status" value="1"/>
</dbReference>
<dbReference type="OrthoDB" id="9807042at2"/>
<evidence type="ECO:0000256" key="8">
    <source>
        <dbReference type="ARBA" id="ARBA00022723"/>
    </source>
</evidence>
<evidence type="ECO:0000313" key="15">
    <source>
        <dbReference type="Proteomes" id="UP000000249"/>
    </source>
</evidence>
<evidence type="ECO:0000256" key="1">
    <source>
        <dbReference type="ARBA" id="ARBA00004429"/>
    </source>
</evidence>
<feature type="transmembrane region" description="Helical" evidence="13">
    <location>
        <begin position="233"/>
        <end position="251"/>
    </location>
</feature>
<keyword evidence="14" id="KW-0560">Oxidoreductase</keyword>
<keyword evidence="11 13" id="KW-0408">Iron</keyword>
<dbReference type="GO" id="GO:0020037">
    <property type="term" value="F:heme binding"/>
    <property type="evidence" value="ECO:0007669"/>
    <property type="project" value="TreeGrafter"/>
</dbReference>
<sequence>MSNVSFSRHKGVTMIDVVDLSRLQFALTAMYHFLFVPLTLGMAFLLAIMESLYVMTDKQIYKDMTKFWGKLFGINFALGVATGLTMEFQFGTNWSYYSHYVGDIFGAPLAIEALVAFFLESTFVGLFFFGWDRLSKRQHLVVTWLVALGSNFSALWILVANGWMQNPVGSEFNFETMRMEMVSFADVVLNPVAQVKFVHTVAAGYTTGAMFILGISAYYLLKGRDVAFARRSFAIAASFGMASVLSVIVLGDESGYELGEVQRVKLAAIESEWHTEPAPAAFTLFGIPNQEEMRTDYAIKIPFALGIIATRSLDEQVVGLRDLRDEHVERIRTGIYAYDLLERLRAGEKTPENMAAFDEVKHDLGYGLLLKRYTDKVTDATEEQIQAAADDSIPTVWPLFWSFRIMVACGFIMLVVFGAAFIQTCRQKIEQKKWVLKAALFSIPLPWIAVETGWFVAEYGRQPWAVGEILPVNVAASALSAGEIITSMLAILALYTIFLIAEVYLMVKFTRKGPSSLKTGRYHFEQGAESVQDQVNRQVEA</sequence>
<accession>A0A0H3AIZ2</accession>
<keyword evidence="7 13" id="KW-0812">Transmembrane</keyword>
<dbReference type="GO" id="GO:0046872">
    <property type="term" value="F:metal ion binding"/>
    <property type="evidence" value="ECO:0007669"/>
    <property type="project" value="UniProtKB-UniRule"/>
</dbReference>
<dbReference type="KEGG" id="vcr:VC395_1959"/>
<keyword evidence="4 13" id="KW-1003">Cell membrane</keyword>
<dbReference type="Pfam" id="PF01654">
    <property type="entry name" value="Cyt_bd_oxida_I"/>
    <property type="match status" value="1"/>
</dbReference>
<organism evidence="14 15">
    <name type="scientific">Vibrio cholerae serotype O1 (strain ATCC 39541 / Classical Ogawa 395 / O395)</name>
    <dbReference type="NCBI Taxonomy" id="345073"/>
    <lineage>
        <taxon>Bacteria</taxon>
        <taxon>Pseudomonadati</taxon>
        <taxon>Pseudomonadota</taxon>
        <taxon>Gammaproteobacteria</taxon>
        <taxon>Vibrionales</taxon>
        <taxon>Vibrionaceae</taxon>
        <taxon>Vibrio</taxon>
    </lineage>
</organism>
<evidence type="ECO:0000256" key="3">
    <source>
        <dbReference type="ARBA" id="ARBA00022448"/>
    </source>
</evidence>
<dbReference type="Proteomes" id="UP000000249">
    <property type="component" value="Chromosome 1"/>
</dbReference>
<feature type="transmembrane region" description="Helical" evidence="13">
    <location>
        <begin position="197"/>
        <end position="221"/>
    </location>
</feature>
<dbReference type="PIRSF" id="PIRSF006446">
    <property type="entry name" value="Cyt_quinol_oxidase_1"/>
    <property type="match status" value="1"/>
</dbReference>
<dbReference type="PANTHER" id="PTHR30365:SF0">
    <property type="entry name" value="CYTOCHROME BD-I UBIQUINOL OXIDASE SUBUNIT 1"/>
    <property type="match status" value="1"/>
</dbReference>
<name>A0A0H3AIZ2_VIBC3</name>
<evidence type="ECO:0000256" key="6">
    <source>
        <dbReference type="ARBA" id="ARBA00022617"/>
    </source>
</evidence>
<feature type="transmembrane region" description="Helical" evidence="13">
    <location>
        <begin position="141"/>
        <end position="164"/>
    </location>
</feature>
<feature type="transmembrane region" description="Helical" evidence="13">
    <location>
        <begin position="401"/>
        <end position="422"/>
    </location>
</feature>
<dbReference type="KEGG" id="vco:VC0395_A1435"/>
<feature type="transmembrane region" description="Helical" evidence="13">
    <location>
        <begin position="434"/>
        <end position="457"/>
    </location>
</feature>
<feature type="transmembrane region" description="Helical" evidence="13">
    <location>
        <begin position="67"/>
        <end position="84"/>
    </location>
</feature>
<dbReference type="GO" id="GO:0019646">
    <property type="term" value="P:aerobic electron transport chain"/>
    <property type="evidence" value="ECO:0007669"/>
    <property type="project" value="InterPro"/>
</dbReference>
<protein>
    <submittedName>
        <fullName evidence="14">Cytochrome d ubiquinol oxidase, subunit I</fullName>
        <ecNumber evidence="14">1.10.3.-</ecNumber>
    </submittedName>
</protein>
<evidence type="ECO:0000256" key="5">
    <source>
        <dbReference type="ARBA" id="ARBA00022519"/>
    </source>
</evidence>
<keyword evidence="8 13" id="KW-0479">Metal-binding</keyword>